<name>A0ABX0RGR8_9GAMM</name>
<dbReference type="Gene3D" id="3.30.750.24">
    <property type="entry name" value="STAS domain"/>
    <property type="match status" value="1"/>
</dbReference>
<proteinExistence type="predicted"/>
<sequence length="101" mass="11342">MAQALSWERQAQRLVLRGHLDRDSLLPLWQQRQELLEGIEVIDVAALERVDSAGLALLVHLREQGAKAQRAPHFSGISDKLDSLITLYNLQQFIVSADKTA</sequence>
<dbReference type="InterPro" id="IPR036513">
    <property type="entry name" value="STAS_dom_sf"/>
</dbReference>
<dbReference type="InterPro" id="IPR052746">
    <property type="entry name" value="MlaB_ABC_Transporter"/>
</dbReference>
<dbReference type="RefSeq" id="WP_167015417.1">
    <property type="nucleotide sequence ID" value="NZ_VWXF01000005.1"/>
</dbReference>
<dbReference type="NCBIfam" id="NF033618">
    <property type="entry name" value="mlaB_1"/>
    <property type="match status" value="1"/>
</dbReference>
<protein>
    <submittedName>
        <fullName evidence="2">Lipid asymmetry maintenance protein MlaB</fullName>
    </submittedName>
</protein>
<organism evidence="2 3">
    <name type="scientific">Candidatus Pantoea multigeneris</name>
    <dbReference type="NCBI Taxonomy" id="2608357"/>
    <lineage>
        <taxon>Bacteria</taxon>
        <taxon>Pseudomonadati</taxon>
        <taxon>Pseudomonadota</taxon>
        <taxon>Gammaproteobacteria</taxon>
        <taxon>Enterobacterales</taxon>
        <taxon>Erwiniaceae</taxon>
        <taxon>Pantoea</taxon>
    </lineage>
</organism>
<dbReference type="Pfam" id="PF13466">
    <property type="entry name" value="STAS_2"/>
    <property type="match status" value="1"/>
</dbReference>
<comment type="caution">
    <text evidence="2">The sequence shown here is derived from an EMBL/GenBank/DDBJ whole genome shotgun (WGS) entry which is preliminary data.</text>
</comment>
<reference evidence="2 3" key="1">
    <citation type="journal article" date="2019" name="bioRxiv">
        <title>Bacteria contribute to plant secondary compound degradation in a generalist herbivore system.</title>
        <authorList>
            <person name="Francoeur C.B."/>
            <person name="Khadempour L."/>
            <person name="Moreira-Soto R.D."/>
            <person name="Gotting K."/>
            <person name="Book A.J."/>
            <person name="Pinto-Tomas A.A."/>
            <person name="Keefover-Ring K."/>
            <person name="Currie C.R."/>
        </authorList>
    </citation>
    <scope>NUCLEOTIDE SEQUENCE [LARGE SCALE GENOMIC DNA]</scope>
    <source>
        <strain evidence="2">Acro-835</strain>
    </source>
</reference>
<dbReference type="PANTHER" id="PTHR35849:SF1">
    <property type="entry name" value="INTERMEMBRANE PHOSPHOLIPID TRANSPORT SYSTEM BINDING PROTEIN MLAB"/>
    <property type="match status" value="1"/>
</dbReference>
<dbReference type="InterPro" id="IPR049743">
    <property type="entry name" value="MlaB"/>
</dbReference>
<dbReference type="InterPro" id="IPR058548">
    <property type="entry name" value="MlaB-like_STAS"/>
</dbReference>
<evidence type="ECO:0000259" key="1">
    <source>
        <dbReference type="PROSITE" id="PS50801"/>
    </source>
</evidence>
<dbReference type="Proteomes" id="UP001515683">
    <property type="component" value="Unassembled WGS sequence"/>
</dbReference>
<accession>A0ABX0RGR8</accession>
<dbReference type="SUPFAM" id="SSF52091">
    <property type="entry name" value="SpoIIaa-like"/>
    <property type="match status" value="1"/>
</dbReference>
<feature type="domain" description="STAS" evidence="1">
    <location>
        <begin position="41"/>
        <end position="101"/>
    </location>
</feature>
<dbReference type="InterPro" id="IPR002645">
    <property type="entry name" value="STAS_dom"/>
</dbReference>
<evidence type="ECO:0000313" key="3">
    <source>
        <dbReference type="Proteomes" id="UP001515683"/>
    </source>
</evidence>
<evidence type="ECO:0000313" key="2">
    <source>
        <dbReference type="EMBL" id="NIF22634.1"/>
    </source>
</evidence>
<gene>
    <name evidence="2" type="primary">mlaB</name>
    <name evidence="2" type="ORF">F3J40_13635</name>
</gene>
<dbReference type="PROSITE" id="PS50801">
    <property type="entry name" value="STAS"/>
    <property type="match status" value="1"/>
</dbReference>
<dbReference type="CDD" id="cd07043">
    <property type="entry name" value="STAS_anti-anti-sigma_factors"/>
    <property type="match status" value="1"/>
</dbReference>
<keyword evidence="3" id="KW-1185">Reference proteome</keyword>
<dbReference type="PANTHER" id="PTHR35849">
    <property type="entry name" value="BLR2341 PROTEIN"/>
    <property type="match status" value="1"/>
</dbReference>
<dbReference type="EMBL" id="VWXF01000005">
    <property type="protein sequence ID" value="NIF22634.1"/>
    <property type="molecule type" value="Genomic_DNA"/>
</dbReference>